<dbReference type="PANTHER" id="PTHR32347">
    <property type="entry name" value="EFFLUX SYSTEM COMPONENT YKNX-RELATED"/>
    <property type="match status" value="1"/>
</dbReference>
<dbReference type="GO" id="GO:0030313">
    <property type="term" value="C:cell envelope"/>
    <property type="evidence" value="ECO:0007669"/>
    <property type="project" value="UniProtKB-SubCell"/>
</dbReference>
<dbReference type="InterPro" id="IPR058627">
    <property type="entry name" value="MdtA-like_C"/>
</dbReference>
<protein>
    <submittedName>
        <fullName evidence="5">Secretion protein HlyD family protein</fullName>
    </submittedName>
</protein>
<dbReference type="SUPFAM" id="SSF111369">
    <property type="entry name" value="HlyD-like secretion proteins"/>
    <property type="match status" value="2"/>
</dbReference>
<evidence type="ECO:0000256" key="3">
    <source>
        <dbReference type="SAM" id="Coils"/>
    </source>
</evidence>
<evidence type="ECO:0000313" key="6">
    <source>
        <dbReference type="Proteomes" id="UP000008922"/>
    </source>
</evidence>
<sequence>MKMKTFGQGKGKRIPSWVIGGVAVLVLGLAVWGYFALWVPRMQTASAATTTTGTQTAQVRRGNLVVSASGTGTLTAGKTAELAFPVSGTVGAVYVSVGQQVEEGQVLAELADRTSLEAAMKSAEVTLLLAQQELETLKASGEENLANARLAVSTAEKALQTAQASLKQSGQSRCSEETTTAYYDSYLKAKERYEDLKSSGADYLTRVLPAKQSMDQAYANYRYCSGYYDYEITASQAEYVIAKADLEKAQATLATLEANNGIDPTTLAQAESKVLNAQVAYEQAKKNYEGAILRAPFAGTVLSVAGEAGDAVGTGTFITLIDLLHPLVEFAVDETDMDKVAVGYPAEVVFDALPDLTFPGTVQQVSPSLVSEGGYKVLKGVVALDLSQMNLNQPLLAGLNAAVDIIAARAENAILIPVEALRDLGDGTYGVFVVGTDGKPRLRVVTVGIKDATYAQILEGLSVGEVVTTGTVETK</sequence>
<dbReference type="OrthoDB" id="9810430at2"/>
<dbReference type="Proteomes" id="UP000008922">
    <property type="component" value="Chromosome"/>
</dbReference>
<accession>E8N2L9</accession>
<gene>
    <name evidence="5" type="ordered locus">ANT_07910</name>
</gene>
<evidence type="ECO:0000259" key="4">
    <source>
        <dbReference type="Pfam" id="PF25967"/>
    </source>
</evidence>
<evidence type="ECO:0000256" key="2">
    <source>
        <dbReference type="ARBA" id="ARBA00023054"/>
    </source>
</evidence>
<dbReference type="EMBL" id="AP012029">
    <property type="protein sequence ID" value="BAJ62825.1"/>
    <property type="molecule type" value="Genomic_DNA"/>
</dbReference>
<dbReference type="PRINTS" id="PR01490">
    <property type="entry name" value="RTXTOXIND"/>
</dbReference>
<dbReference type="InParanoid" id="E8N2L9"/>
<organism evidence="5 6">
    <name type="scientific">Anaerolinea thermophila (strain DSM 14523 / JCM 11388 / NBRC 100420 / UNI-1)</name>
    <dbReference type="NCBI Taxonomy" id="926569"/>
    <lineage>
        <taxon>Bacteria</taxon>
        <taxon>Bacillati</taxon>
        <taxon>Chloroflexota</taxon>
        <taxon>Anaerolineae</taxon>
        <taxon>Anaerolineales</taxon>
        <taxon>Anaerolineaceae</taxon>
        <taxon>Anaerolinea</taxon>
    </lineage>
</organism>
<dbReference type="Gene3D" id="2.40.30.170">
    <property type="match status" value="1"/>
</dbReference>
<dbReference type="HOGENOM" id="CLU_018816_14_2_0"/>
<evidence type="ECO:0000256" key="1">
    <source>
        <dbReference type="ARBA" id="ARBA00004196"/>
    </source>
</evidence>
<keyword evidence="2 3" id="KW-0175">Coiled coil</keyword>
<dbReference type="RefSeq" id="WP_013559218.1">
    <property type="nucleotide sequence ID" value="NC_014960.1"/>
</dbReference>
<dbReference type="Gene3D" id="2.40.50.100">
    <property type="match status" value="1"/>
</dbReference>
<dbReference type="Gene3D" id="2.40.420.20">
    <property type="match status" value="1"/>
</dbReference>
<evidence type="ECO:0000313" key="5">
    <source>
        <dbReference type="EMBL" id="BAJ62825.1"/>
    </source>
</evidence>
<comment type="subcellular location">
    <subcellularLocation>
        <location evidence="1">Cell envelope</location>
    </subcellularLocation>
</comment>
<dbReference type="AlphaFoldDB" id="E8N2L9"/>
<name>E8N2L9_ANATU</name>
<dbReference type="Pfam" id="PF25967">
    <property type="entry name" value="RND-MFP_C"/>
    <property type="match status" value="1"/>
</dbReference>
<proteinExistence type="predicted"/>
<keyword evidence="6" id="KW-1185">Reference proteome</keyword>
<dbReference type="PANTHER" id="PTHR32347:SF23">
    <property type="entry name" value="BLL5650 PROTEIN"/>
    <property type="match status" value="1"/>
</dbReference>
<dbReference type="STRING" id="926569.ANT_07910"/>
<feature type="domain" description="Multidrug resistance protein MdtA-like C-terminal permuted SH3" evidence="4">
    <location>
        <begin position="412"/>
        <end position="470"/>
    </location>
</feature>
<dbReference type="KEGG" id="atm:ANT_07910"/>
<reference evidence="5 6" key="1">
    <citation type="submission" date="2010-12" db="EMBL/GenBank/DDBJ databases">
        <title>Whole genome sequence of Anaerolinea thermophila UNI-1.</title>
        <authorList>
            <person name="Narita-Yamada S."/>
            <person name="Kishi E."/>
            <person name="Watanabe Y."/>
            <person name="Takasaki K."/>
            <person name="Ankai A."/>
            <person name="Oguchi A."/>
            <person name="Fukui S."/>
            <person name="Takahashi M."/>
            <person name="Yashiro I."/>
            <person name="Hosoyama A."/>
            <person name="Sekiguchi Y."/>
            <person name="Hanada S."/>
            <person name="Fujita N."/>
        </authorList>
    </citation>
    <scope>NUCLEOTIDE SEQUENCE [LARGE SCALE GENOMIC DNA]</scope>
    <source>
        <strain evidence="6">DSM 14523 / JCM 11388 / NBRC 100420 / UNI-1</strain>
    </source>
</reference>
<dbReference type="InterPro" id="IPR050465">
    <property type="entry name" value="UPF0194_transport"/>
</dbReference>
<dbReference type="eggNOG" id="COG0845">
    <property type="taxonomic scope" value="Bacteria"/>
</dbReference>
<feature type="coiled-coil region" evidence="3">
    <location>
        <begin position="120"/>
        <end position="165"/>
    </location>
</feature>
<feature type="coiled-coil region" evidence="3">
    <location>
        <begin position="239"/>
        <end position="287"/>
    </location>
</feature>